<dbReference type="InterPro" id="IPR016461">
    <property type="entry name" value="COMT-like"/>
</dbReference>
<dbReference type="CDD" id="cd02440">
    <property type="entry name" value="AdoMet_MTases"/>
    <property type="match status" value="1"/>
</dbReference>
<dbReference type="Proteomes" id="UP000053961">
    <property type="component" value="Unassembled WGS sequence"/>
</dbReference>
<protein>
    <recommendedName>
        <fullName evidence="10">O-methyltransferase, family 2</fullName>
    </recommendedName>
</protein>
<organism evidence="7 8">
    <name type="scientific">Methanothrix harundinacea</name>
    <dbReference type="NCBI Taxonomy" id="301375"/>
    <lineage>
        <taxon>Archaea</taxon>
        <taxon>Methanobacteriati</taxon>
        <taxon>Methanobacteriota</taxon>
        <taxon>Stenosarchaea group</taxon>
        <taxon>Methanomicrobia</taxon>
        <taxon>Methanotrichales</taxon>
        <taxon>Methanotrichaceae</taxon>
        <taxon>Methanothrix</taxon>
    </lineage>
</organism>
<dbReference type="AlphaFoldDB" id="A0A101IFY2"/>
<sequence>MSRKNTLEPRKLPVVNLNFIDLYRLVISPIKTSLLLAGIELRVFDLLSDPRSAEDVAEILKTHPEKTRTLLDGLAAFDLLEKKDGLYANSMMAETFLVETSPAFAGDFLCDQWRYIEPALGDMKGIIVRGPQIEKNRDHGTDNELQSEEDLARWLTAVAEYERAGMAQTVARLISELPEFPSFRKMLDLGGGPGLIGMAVVASHSTMKGVIFDLPPVAELAKKFVRDFGMVDRVVVLPGDICDDPLGEGYDLIFASASLYTCKRDLDSAIEKVHAALNPGGVFASLHEGLTCEMTKPEIMKLGWLPSELRGRYLAFQRGEIRASMRRAGFVSISSRTVDCPVGPLDLDVGRKR</sequence>
<dbReference type="Pfam" id="PF00891">
    <property type="entry name" value="Methyltransf_2"/>
    <property type="match status" value="1"/>
</dbReference>
<evidence type="ECO:0000313" key="7">
    <source>
        <dbReference type="EMBL" id="KUK94544.1"/>
    </source>
</evidence>
<dbReference type="PROSITE" id="PS51683">
    <property type="entry name" value="SAM_OMT_II"/>
    <property type="match status" value="1"/>
</dbReference>
<keyword evidence="1" id="KW-0489">Methyltransferase</keyword>
<evidence type="ECO:0000313" key="8">
    <source>
        <dbReference type="Proteomes" id="UP000053961"/>
    </source>
</evidence>
<feature type="domain" description="O-methyltransferase dimerisation" evidence="5">
    <location>
        <begin position="31"/>
        <end position="98"/>
    </location>
</feature>
<dbReference type="GO" id="GO:0008171">
    <property type="term" value="F:O-methyltransferase activity"/>
    <property type="evidence" value="ECO:0007669"/>
    <property type="project" value="InterPro"/>
</dbReference>
<dbReference type="GO" id="GO:0046983">
    <property type="term" value="F:protein dimerization activity"/>
    <property type="evidence" value="ECO:0007669"/>
    <property type="project" value="InterPro"/>
</dbReference>
<dbReference type="InterPro" id="IPR036390">
    <property type="entry name" value="WH_DNA-bd_sf"/>
</dbReference>
<evidence type="ECO:0008006" key="10">
    <source>
        <dbReference type="Google" id="ProtNLM"/>
    </source>
</evidence>
<evidence type="ECO:0000313" key="9">
    <source>
        <dbReference type="Proteomes" id="UP000057043"/>
    </source>
</evidence>
<keyword evidence="3" id="KW-0949">S-adenosyl-L-methionine</keyword>
<dbReference type="InterPro" id="IPR029063">
    <property type="entry name" value="SAM-dependent_MTases_sf"/>
</dbReference>
<dbReference type="Gene3D" id="3.40.50.150">
    <property type="entry name" value="Vaccinia Virus protein VP39"/>
    <property type="match status" value="1"/>
</dbReference>
<evidence type="ECO:0000259" key="4">
    <source>
        <dbReference type="Pfam" id="PF00891"/>
    </source>
</evidence>
<evidence type="ECO:0000256" key="3">
    <source>
        <dbReference type="ARBA" id="ARBA00022691"/>
    </source>
</evidence>
<evidence type="ECO:0000259" key="5">
    <source>
        <dbReference type="Pfam" id="PF08100"/>
    </source>
</evidence>
<accession>A0A101IFY2</accession>
<dbReference type="SUPFAM" id="SSF46785">
    <property type="entry name" value="Winged helix' DNA-binding domain"/>
    <property type="match status" value="1"/>
</dbReference>
<proteinExistence type="predicted"/>
<comment type="caution">
    <text evidence="7">The sequence shown here is derived from an EMBL/GenBank/DDBJ whole genome shotgun (WGS) entry which is preliminary data.</text>
</comment>
<dbReference type="PATRIC" id="fig|301375.6.peg.2247"/>
<feature type="domain" description="O-methyltransferase C-terminal" evidence="4">
    <location>
        <begin position="173"/>
        <end position="281"/>
    </location>
</feature>
<dbReference type="EMBL" id="LGHB01000048">
    <property type="protein sequence ID" value="KUK94544.1"/>
    <property type="molecule type" value="Genomic_DNA"/>
</dbReference>
<dbReference type="InterPro" id="IPR001077">
    <property type="entry name" value="COMT_C"/>
</dbReference>
<dbReference type="InterPro" id="IPR036388">
    <property type="entry name" value="WH-like_DNA-bd_sf"/>
</dbReference>
<reference evidence="8 9" key="2">
    <citation type="journal article" date="2015" name="MBio">
        <title>Genome-Resolved Metagenomic Analysis Reveals Roles for Candidate Phyla and Other Microbial Community Members in Biogeochemical Transformations in Oil Reservoirs.</title>
        <authorList>
            <person name="Hu P."/>
            <person name="Tom L."/>
            <person name="Singh A."/>
            <person name="Thomas B.C."/>
            <person name="Baker B.J."/>
            <person name="Piceno Y.M."/>
            <person name="Andersen G.L."/>
            <person name="Banfield J.F."/>
        </authorList>
    </citation>
    <scope>NUCLEOTIDE SEQUENCE [LARGE SCALE GENOMIC DNA]</scope>
    <source>
        <strain evidence="6">57_489</strain>
    </source>
</reference>
<gene>
    <name evidence="6" type="ORF">XD72_2001</name>
    <name evidence="7" type="ORF">XE07_2119</name>
</gene>
<keyword evidence="2" id="KW-0808">Transferase</keyword>
<evidence type="ECO:0000313" key="6">
    <source>
        <dbReference type="EMBL" id="KUK43626.1"/>
    </source>
</evidence>
<dbReference type="GO" id="GO:0032259">
    <property type="term" value="P:methylation"/>
    <property type="evidence" value="ECO:0007669"/>
    <property type="project" value="UniProtKB-KW"/>
</dbReference>
<evidence type="ECO:0000256" key="1">
    <source>
        <dbReference type="ARBA" id="ARBA00022603"/>
    </source>
</evidence>
<dbReference type="Pfam" id="PF08100">
    <property type="entry name" value="Dimerisation"/>
    <property type="match status" value="1"/>
</dbReference>
<reference evidence="7" key="1">
    <citation type="journal article" date="2015" name="MBio">
        <title>Genome-resolved metagenomic analysis reveals roles for candidate phyla and other microbial community members in biogeochemical transformations in oil reservoirs.</title>
        <authorList>
            <person name="Hu P."/>
            <person name="Tom L."/>
            <person name="Singh A."/>
            <person name="Thomas B.C."/>
            <person name="Baker B.J."/>
            <person name="Piceno Y.M."/>
            <person name="Andersen G.L."/>
            <person name="Banfield J.F."/>
        </authorList>
    </citation>
    <scope>NUCLEOTIDE SEQUENCE [LARGE SCALE GENOMIC DNA]</scope>
    <source>
        <strain evidence="7">56_747</strain>
    </source>
</reference>
<dbReference type="Proteomes" id="UP000057043">
    <property type="component" value="Unassembled WGS sequence"/>
</dbReference>
<dbReference type="Gene3D" id="1.10.10.10">
    <property type="entry name" value="Winged helix-like DNA-binding domain superfamily/Winged helix DNA-binding domain"/>
    <property type="match status" value="1"/>
</dbReference>
<dbReference type="InterPro" id="IPR012967">
    <property type="entry name" value="COMT_dimerisation"/>
</dbReference>
<evidence type="ECO:0000256" key="2">
    <source>
        <dbReference type="ARBA" id="ARBA00022679"/>
    </source>
</evidence>
<dbReference type="SUPFAM" id="SSF53335">
    <property type="entry name" value="S-adenosyl-L-methionine-dependent methyltransferases"/>
    <property type="match status" value="1"/>
</dbReference>
<dbReference type="EMBL" id="LGFT01000059">
    <property type="protein sequence ID" value="KUK43626.1"/>
    <property type="molecule type" value="Genomic_DNA"/>
</dbReference>
<name>A0A101IFY2_9EURY</name>